<dbReference type="PANTHER" id="PTHR24559:SF444">
    <property type="entry name" value="REVERSE TRANSCRIPTASE DOMAIN-CONTAINING PROTEIN"/>
    <property type="match status" value="1"/>
</dbReference>
<dbReference type="InterPro" id="IPR053134">
    <property type="entry name" value="RNA-dir_DNA_polymerase"/>
</dbReference>
<dbReference type="CDD" id="cd01647">
    <property type="entry name" value="RT_LTR"/>
    <property type="match status" value="1"/>
</dbReference>
<comment type="caution">
    <text evidence="2">The sequence shown here is derived from an EMBL/GenBank/DDBJ whole genome shotgun (WGS) entry which is preliminary data.</text>
</comment>
<dbReference type="InterPro" id="IPR043502">
    <property type="entry name" value="DNA/RNA_pol_sf"/>
</dbReference>
<dbReference type="Pfam" id="PF00078">
    <property type="entry name" value="RVT_1"/>
    <property type="match status" value="1"/>
</dbReference>
<feature type="non-terminal residue" evidence="2">
    <location>
        <position position="130"/>
    </location>
</feature>
<dbReference type="Proteomes" id="UP000257109">
    <property type="component" value="Unassembled WGS sequence"/>
</dbReference>
<keyword evidence="3" id="KW-1185">Reference proteome</keyword>
<name>A0A371GBL6_MUCPR</name>
<feature type="domain" description="Reverse transcriptase" evidence="1">
    <location>
        <begin position="37"/>
        <end position="128"/>
    </location>
</feature>
<organism evidence="2 3">
    <name type="scientific">Mucuna pruriens</name>
    <name type="common">Velvet bean</name>
    <name type="synonym">Dolichos pruriens</name>
    <dbReference type="NCBI Taxonomy" id="157652"/>
    <lineage>
        <taxon>Eukaryota</taxon>
        <taxon>Viridiplantae</taxon>
        <taxon>Streptophyta</taxon>
        <taxon>Embryophyta</taxon>
        <taxon>Tracheophyta</taxon>
        <taxon>Spermatophyta</taxon>
        <taxon>Magnoliopsida</taxon>
        <taxon>eudicotyledons</taxon>
        <taxon>Gunneridae</taxon>
        <taxon>Pentapetalae</taxon>
        <taxon>rosids</taxon>
        <taxon>fabids</taxon>
        <taxon>Fabales</taxon>
        <taxon>Fabaceae</taxon>
        <taxon>Papilionoideae</taxon>
        <taxon>50 kb inversion clade</taxon>
        <taxon>NPAAA clade</taxon>
        <taxon>indigoferoid/millettioid clade</taxon>
        <taxon>Phaseoleae</taxon>
        <taxon>Mucuna</taxon>
    </lineage>
</organism>
<dbReference type="Gene3D" id="3.10.10.10">
    <property type="entry name" value="HIV Type 1 Reverse Transcriptase, subunit A, domain 1"/>
    <property type="match status" value="1"/>
</dbReference>
<evidence type="ECO:0000313" key="2">
    <source>
        <dbReference type="EMBL" id="RDX87958.1"/>
    </source>
</evidence>
<dbReference type="InterPro" id="IPR000477">
    <property type="entry name" value="RT_dom"/>
</dbReference>
<reference evidence="2" key="1">
    <citation type="submission" date="2018-05" db="EMBL/GenBank/DDBJ databases">
        <title>Draft genome of Mucuna pruriens seed.</title>
        <authorList>
            <person name="Nnadi N.E."/>
            <person name="Vos R."/>
            <person name="Hasami M.H."/>
            <person name="Devisetty U.K."/>
            <person name="Aguiy J.C."/>
        </authorList>
    </citation>
    <scope>NUCLEOTIDE SEQUENCE [LARGE SCALE GENOMIC DNA]</scope>
    <source>
        <strain evidence="2">JCA_2017</strain>
    </source>
</reference>
<protein>
    <submittedName>
        <fullName evidence="2">Retrovirus-related Pol polyprotein</fullName>
    </submittedName>
</protein>
<dbReference type="PANTHER" id="PTHR24559">
    <property type="entry name" value="TRANSPOSON TY3-I GAG-POL POLYPROTEIN"/>
    <property type="match status" value="1"/>
</dbReference>
<dbReference type="SUPFAM" id="SSF56672">
    <property type="entry name" value="DNA/RNA polymerases"/>
    <property type="match status" value="1"/>
</dbReference>
<dbReference type="EMBL" id="QJKJ01006086">
    <property type="protein sequence ID" value="RDX87958.1"/>
    <property type="molecule type" value="Genomic_DNA"/>
</dbReference>
<accession>A0A371GBL6</accession>
<dbReference type="InterPro" id="IPR043128">
    <property type="entry name" value="Rev_trsase/Diguanyl_cyclase"/>
</dbReference>
<sequence length="130" mass="15168">MLLSDLYPLPNINRLVDGASGFTLLSFMDTYLLRIRMYLYNEPKTTFIIDSGTFCYKVMPFGLKNIGVTYQRLMDRIFKDVMGTNVETYIDDMVVKSTMANEHYNALQRVFEILRKHQLKLNLEKCSFGV</sequence>
<gene>
    <name evidence="2" type="primary">pol</name>
    <name evidence="2" type="ORF">CR513_30508</name>
</gene>
<proteinExistence type="predicted"/>
<dbReference type="AlphaFoldDB" id="A0A371GBL6"/>
<dbReference type="OrthoDB" id="1936626at2759"/>
<evidence type="ECO:0000259" key="1">
    <source>
        <dbReference type="Pfam" id="PF00078"/>
    </source>
</evidence>
<dbReference type="Gene3D" id="3.30.70.270">
    <property type="match status" value="1"/>
</dbReference>
<evidence type="ECO:0000313" key="3">
    <source>
        <dbReference type="Proteomes" id="UP000257109"/>
    </source>
</evidence>